<gene>
    <name evidence="2" type="ORF">P691DRAFT_805661</name>
</gene>
<feature type="compositionally biased region" description="Polar residues" evidence="1">
    <location>
        <begin position="1"/>
        <end position="13"/>
    </location>
</feature>
<comment type="caution">
    <text evidence="2">The sequence shown here is derived from an EMBL/GenBank/DDBJ whole genome shotgun (WGS) entry which is preliminary data.</text>
</comment>
<evidence type="ECO:0000313" key="3">
    <source>
        <dbReference type="Proteomes" id="UP000807342"/>
    </source>
</evidence>
<protein>
    <recommendedName>
        <fullName evidence="4">Septin-type G domain-containing protein</fullName>
    </recommendedName>
</protein>
<proteinExistence type="predicted"/>
<accession>A0A9P5XJZ5</accession>
<sequence>MEGSVGSANSTSTIHRHFADQPIEYTPPSASVSVGNSPPSSALPSPPDSPSSDSVSSFPSVSSSFFFSSAAASPPHSQPHSDHLRAFTEGLIIPSLTLPSALRRPTAHGQTIGDLRILVLGNRGAGKTFLTGLLLEDNEAVVEVGNWEDIDYGKVLCASTDWIEHRDAHGLEKYEPTRNIEIIELPGYDHTNDGVELINNILSIIHSPFHALSAALHPDRPPSSLIASLLSSSSTPLFTALVFLLPSAPTPLDRRLINELGSQIPLIVLPRLQPHPQDSLLEKLSSFRPSTAVALRSGLFNSHETLSLLRSEATDRYFRWREVERAVSHIHIQPPSHFAQPARSYSRWDKARWESDYLASLSHDVAKRARNATITRQRSSQQHDPTKDLGLDDKTNQLLPRDLCAPLDPLHLPSLFLFSISLLNPLRARLRKSISDFLDSLGSERNVRIALLGGFCVGLGIGLMVKS</sequence>
<dbReference type="OrthoDB" id="3350156at2759"/>
<dbReference type="Proteomes" id="UP000807342">
    <property type="component" value="Unassembled WGS sequence"/>
</dbReference>
<keyword evidence="3" id="KW-1185">Reference proteome</keyword>
<dbReference type="AlphaFoldDB" id="A0A9P5XJZ5"/>
<evidence type="ECO:0008006" key="4">
    <source>
        <dbReference type="Google" id="ProtNLM"/>
    </source>
</evidence>
<organism evidence="2 3">
    <name type="scientific">Macrolepiota fuliginosa MF-IS2</name>
    <dbReference type="NCBI Taxonomy" id="1400762"/>
    <lineage>
        <taxon>Eukaryota</taxon>
        <taxon>Fungi</taxon>
        <taxon>Dikarya</taxon>
        <taxon>Basidiomycota</taxon>
        <taxon>Agaricomycotina</taxon>
        <taxon>Agaricomycetes</taxon>
        <taxon>Agaricomycetidae</taxon>
        <taxon>Agaricales</taxon>
        <taxon>Agaricineae</taxon>
        <taxon>Agaricaceae</taxon>
        <taxon>Macrolepiota</taxon>
    </lineage>
</organism>
<feature type="region of interest" description="Disordered" evidence="1">
    <location>
        <begin position="372"/>
        <end position="392"/>
    </location>
</feature>
<evidence type="ECO:0000256" key="1">
    <source>
        <dbReference type="SAM" id="MobiDB-lite"/>
    </source>
</evidence>
<name>A0A9P5XJZ5_9AGAR</name>
<dbReference type="InterPro" id="IPR027417">
    <property type="entry name" value="P-loop_NTPase"/>
</dbReference>
<evidence type="ECO:0000313" key="2">
    <source>
        <dbReference type="EMBL" id="KAF9452130.1"/>
    </source>
</evidence>
<feature type="region of interest" description="Disordered" evidence="1">
    <location>
        <begin position="1"/>
        <end position="55"/>
    </location>
</feature>
<dbReference type="Gene3D" id="3.40.50.300">
    <property type="entry name" value="P-loop containing nucleotide triphosphate hydrolases"/>
    <property type="match status" value="1"/>
</dbReference>
<dbReference type="SUPFAM" id="SSF52540">
    <property type="entry name" value="P-loop containing nucleoside triphosphate hydrolases"/>
    <property type="match status" value="1"/>
</dbReference>
<dbReference type="EMBL" id="MU151075">
    <property type="protein sequence ID" value="KAF9452130.1"/>
    <property type="molecule type" value="Genomic_DNA"/>
</dbReference>
<feature type="compositionally biased region" description="Polar residues" evidence="1">
    <location>
        <begin position="372"/>
        <end position="383"/>
    </location>
</feature>
<reference evidence="2" key="1">
    <citation type="submission" date="2020-11" db="EMBL/GenBank/DDBJ databases">
        <authorList>
            <consortium name="DOE Joint Genome Institute"/>
            <person name="Ahrendt S."/>
            <person name="Riley R."/>
            <person name="Andreopoulos W."/>
            <person name="Labutti K."/>
            <person name="Pangilinan J."/>
            <person name="Ruiz-Duenas F.J."/>
            <person name="Barrasa J.M."/>
            <person name="Sanchez-Garcia M."/>
            <person name="Camarero S."/>
            <person name="Miyauchi S."/>
            <person name="Serrano A."/>
            <person name="Linde D."/>
            <person name="Babiker R."/>
            <person name="Drula E."/>
            <person name="Ayuso-Fernandez I."/>
            <person name="Pacheco R."/>
            <person name="Padilla G."/>
            <person name="Ferreira P."/>
            <person name="Barriuso J."/>
            <person name="Kellner H."/>
            <person name="Castanera R."/>
            <person name="Alfaro M."/>
            <person name="Ramirez L."/>
            <person name="Pisabarro A.G."/>
            <person name="Kuo A."/>
            <person name="Tritt A."/>
            <person name="Lipzen A."/>
            <person name="He G."/>
            <person name="Yan M."/>
            <person name="Ng V."/>
            <person name="Cullen D."/>
            <person name="Martin F."/>
            <person name="Rosso M.-N."/>
            <person name="Henrissat B."/>
            <person name="Hibbett D."/>
            <person name="Martinez A.T."/>
            <person name="Grigoriev I.V."/>
        </authorList>
    </citation>
    <scope>NUCLEOTIDE SEQUENCE</scope>
    <source>
        <strain evidence="2">MF-IS2</strain>
    </source>
</reference>